<dbReference type="PANTHER" id="PTHR47843">
    <property type="entry name" value="BTB DOMAIN-CONTAINING PROTEIN-RELATED"/>
    <property type="match status" value="1"/>
</dbReference>
<feature type="region of interest" description="Disordered" evidence="1">
    <location>
        <begin position="1"/>
        <end position="77"/>
    </location>
</feature>
<dbReference type="CDD" id="cd18186">
    <property type="entry name" value="BTB_POZ_ZBTB_KLHL-like"/>
    <property type="match status" value="1"/>
</dbReference>
<feature type="compositionally biased region" description="Basic and acidic residues" evidence="1">
    <location>
        <begin position="20"/>
        <end position="37"/>
    </location>
</feature>
<comment type="caution">
    <text evidence="3">The sequence shown here is derived from an EMBL/GenBank/DDBJ whole genome shotgun (WGS) entry which is preliminary data.</text>
</comment>
<name>A0AAN6WQV0_9PEZI</name>
<dbReference type="Pfam" id="PF00651">
    <property type="entry name" value="BTB"/>
    <property type="match status" value="1"/>
</dbReference>
<dbReference type="Proteomes" id="UP001302126">
    <property type="component" value="Unassembled WGS sequence"/>
</dbReference>
<proteinExistence type="predicted"/>
<organism evidence="3 4">
    <name type="scientific">Podospora australis</name>
    <dbReference type="NCBI Taxonomy" id="1536484"/>
    <lineage>
        <taxon>Eukaryota</taxon>
        <taxon>Fungi</taxon>
        <taxon>Dikarya</taxon>
        <taxon>Ascomycota</taxon>
        <taxon>Pezizomycotina</taxon>
        <taxon>Sordariomycetes</taxon>
        <taxon>Sordariomycetidae</taxon>
        <taxon>Sordariales</taxon>
        <taxon>Podosporaceae</taxon>
        <taxon>Podospora</taxon>
    </lineage>
</organism>
<dbReference type="AlphaFoldDB" id="A0AAN6WQV0"/>
<feature type="compositionally biased region" description="Basic and acidic residues" evidence="1">
    <location>
        <begin position="441"/>
        <end position="455"/>
    </location>
</feature>
<evidence type="ECO:0000313" key="3">
    <source>
        <dbReference type="EMBL" id="KAK4186043.1"/>
    </source>
</evidence>
<dbReference type="InterPro" id="IPR000210">
    <property type="entry name" value="BTB/POZ_dom"/>
</dbReference>
<dbReference type="Gene3D" id="3.30.710.10">
    <property type="entry name" value="Potassium Channel Kv1.1, Chain A"/>
    <property type="match status" value="1"/>
</dbReference>
<evidence type="ECO:0000256" key="1">
    <source>
        <dbReference type="SAM" id="MobiDB-lite"/>
    </source>
</evidence>
<dbReference type="SMART" id="SM00225">
    <property type="entry name" value="BTB"/>
    <property type="match status" value="1"/>
</dbReference>
<keyword evidence="4" id="KW-1185">Reference proteome</keyword>
<accession>A0AAN6WQV0</accession>
<dbReference type="PANTHER" id="PTHR47843:SF2">
    <property type="entry name" value="BTB DOMAIN-CONTAINING PROTEIN"/>
    <property type="match status" value="1"/>
</dbReference>
<dbReference type="SUPFAM" id="SSF54695">
    <property type="entry name" value="POZ domain"/>
    <property type="match status" value="1"/>
</dbReference>
<reference evidence="3" key="1">
    <citation type="journal article" date="2023" name="Mol. Phylogenet. Evol.">
        <title>Genome-scale phylogeny and comparative genomics of the fungal order Sordariales.</title>
        <authorList>
            <person name="Hensen N."/>
            <person name="Bonometti L."/>
            <person name="Westerberg I."/>
            <person name="Brannstrom I.O."/>
            <person name="Guillou S."/>
            <person name="Cros-Aarteil S."/>
            <person name="Calhoun S."/>
            <person name="Haridas S."/>
            <person name="Kuo A."/>
            <person name="Mondo S."/>
            <person name="Pangilinan J."/>
            <person name="Riley R."/>
            <person name="LaButti K."/>
            <person name="Andreopoulos B."/>
            <person name="Lipzen A."/>
            <person name="Chen C."/>
            <person name="Yan M."/>
            <person name="Daum C."/>
            <person name="Ng V."/>
            <person name="Clum A."/>
            <person name="Steindorff A."/>
            <person name="Ohm R.A."/>
            <person name="Martin F."/>
            <person name="Silar P."/>
            <person name="Natvig D.O."/>
            <person name="Lalanne C."/>
            <person name="Gautier V."/>
            <person name="Ament-Velasquez S.L."/>
            <person name="Kruys A."/>
            <person name="Hutchinson M.I."/>
            <person name="Powell A.J."/>
            <person name="Barry K."/>
            <person name="Miller A.N."/>
            <person name="Grigoriev I.V."/>
            <person name="Debuchy R."/>
            <person name="Gladieux P."/>
            <person name="Hiltunen Thoren M."/>
            <person name="Johannesson H."/>
        </authorList>
    </citation>
    <scope>NUCLEOTIDE SEQUENCE</scope>
    <source>
        <strain evidence="3">PSN309</strain>
    </source>
</reference>
<dbReference type="EMBL" id="MU864433">
    <property type="protein sequence ID" value="KAK4186043.1"/>
    <property type="molecule type" value="Genomic_DNA"/>
</dbReference>
<sequence>MMPPTRSQKKNATAASSYERPTEGRAGKTTPGKKDDGPSNGRRRAREQSTPRSVRAASPGPIAVSEPAGREVQSFPPIDSNWVTGRMVSLVIGDGTRKKRYAVHEALLSKESPYFFEIFNGPDKANEFALPFTDPKLFDLFTQWLYGNAFSFGPAGRRGGFRFAPPGPHKDQTIVIRDYLELYVLGYDFGMESLRNSTMDVIYDHYGPVRPDHEAPAMEDVEYIFRNTPPDSPMRRFLIAHLCFFLFSEARQGQGLPEGWFKFSAENHEINTSIIRMLGDWNWVIGKNAPGMVVKKRTEFYEYPPIPIKIEGNNGNPGVDTSIPPASGNGNVNHEQPQPQAPQNQQIPQSPQDGDQMELDQAPIQQNDQVQPGPAGRPPSILGGGDPLQEQLLNEHQQHQTLPVVSARVPADAKAPPQARHQGQLEHENSAVQTQYHRRTREQQRREQQIREQQRHSSVGGNRDSPIDLNE</sequence>
<evidence type="ECO:0000259" key="2">
    <source>
        <dbReference type="PROSITE" id="PS50097"/>
    </source>
</evidence>
<gene>
    <name evidence="3" type="ORF">QBC35DRAFT_465047</name>
</gene>
<dbReference type="InterPro" id="IPR011333">
    <property type="entry name" value="SKP1/BTB/POZ_sf"/>
</dbReference>
<feature type="domain" description="BTB" evidence="2">
    <location>
        <begin position="86"/>
        <end position="154"/>
    </location>
</feature>
<feature type="region of interest" description="Disordered" evidence="1">
    <location>
        <begin position="306"/>
        <end position="388"/>
    </location>
</feature>
<protein>
    <recommendedName>
        <fullName evidence="2">BTB domain-containing protein</fullName>
    </recommendedName>
</protein>
<evidence type="ECO:0000313" key="4">
    <source>
        <dbReference type="Proteomes" id="UP001302126"/>
    </source>
</evidence>
<dbReference type="PROSITE" id="PS50097">
    <property type="entry name" value="BTB"/>
    <property type="match status" value="1"/>
</dbReference>
<reference evidence="3" key="2">
    <citation type="submission" date="2023-05" db="EMBL/GenBank/DDBJ databases">
        <authorList>
            <consortium name="Lawrence Berkeley National Laboratory"/>
            <person name="Steindorff A."/>
            <person name="Hensen N."/>
            <person name="Bonometti L."/>
            <person name="Westerberg I."/>
            <person name="Brannstrom I.O."/>
            <person name="Guillou S."/>
            <person name="Cros-Aarteil S."/>
            <person name="Calhoun S."/>
            <person name="Haridas S."/>
            <person name="Kuo A."/>
            <person name="Mondo S."/>
            <person name="Pangilinan J."/>
            <person name="Riley R."/>
            <person name="Labutti K."/>
            <person name="Andreopoulos B."/>
            <person name="Lipzen A."/>
            <person name="Chen C."/>
            <person name="Yanf M."/>
            <person name="Daum C."/>
            <person name="Ng V."/>
            <person name="Clum A."/>
            <person name="Ohm R."/>
            <person name="Martin F."/>
            <person name="Silar P."/>
            <person name="Natvig D."/>
            <person name="Lalanne C."/>
            <person name="Gautier V."/>
            <person name="Ament-Velasquez S.L."/>
            <person name="Kruys A."/>
            <person name="Hutchinson M.I."/>
            <person name="Powell A.J."/>
            <person name="Barry K."/>
            <person name="Miller A.N."/>
            <person name="Grigoriev I.V."/>
            <person name="Debuchy R."/>
            <person name="Gladieux P."/>
            <person name="Thoren M.H."/>
            <person name="Johannesson H."/>
        </authorList>
    </citation>
    <scope>NUCLEOTIDE SEQUENCE</scope>
    <source>
        <strain evidence="3">PSN309</strain>
    </source>
</reference>
<feature type="region of interest" description="Disordered" evidence="1">
    <location>
        <begin position="408"/>
        <end position="471"/>
    </location>
</feature>
<feature type="compositionally biased region" description="Low complexity" evidence="1">
    <location>
        <begin position="336"/>
        <end position="352"/>
    </location>
</feature>